<feature type="region of interest" description="Disordered" evidence="1">
    <location>
        <begin position="43"/>
        <end position="70"/>
    </location>
</feature>
<name>A0A853DMB7_9MICO</name>
<keyword evidence="2" id="KW-0732">Signal</keyword>
<dbReference type="EMBL" id="JACCFW010000001">
    <property type="protein sequence ID" value="NYJ76134.1"/>
    <property type="molecule type" value="Genomic_DNA"/>
</dbReference>
<reference evidence="3 4" key="1">
    <citation type="submission" date="2020-07" db="EMBL/GenBank/DDBJ databases">
        <title>Sequencing the genomes of 1000 actinobacteria strains.</title>
        <authorList>
            <person name="Klenk H.-P."/>
        </authorList>
    </citation>
    <scope>NUCLEOTIDE SEQUENCE [LARGE SCALE GENOMIC DNA]</scope>
    <source>
        <strain evidence="3 4">DSM 29531</strain>
    </source>
</reference>
<organism evidence="3 4">
    <name type="scientific">Allobranchiibius huperziae</name>
    <dbReference type="NCBI Taxonomy" id="1874116"/>
    <lineage>
        <taxon>Bacteria</taxon>
        <taxon>Bacillati</taxon>
        <taxon>Actinomycetota</taxon>
        <taxon>Actinomycetes</taxon>
        <taxon>Micrococcales</taxon>
        <taxon>Dermacoccaceae</taxon>
        <taxon>Allobranchiibius</taxon>
    </lineage>
</organism>
<feature type="signal peptide" evidence="2">
    <location>
        <begin position="1"/>
        <end position="27"/>
    </location>
</feature>
<keyword evidence="4" id="KW-1185">Reference proteome</keyword>
<gene>
    <name evidence="3" type="ORF">HNR15_003097</name>
</gene>
<feature type="chain" id="PRO_5038350842" description="Lipoprotein" evidence="2">
    <location>
        <begin position="28"/>
        <end position="175"/>
    </location>
</feature>
<sequence length="175" mass="17373">MSRSLRRTIAVPSLPLAAIAGTLALSACNDGGSTAASSSAVATSSTSSSAPSPSPSSSSTTTPSPTSTANTALSKACVTSTARVAAATIRWNAALLTKKSSVIRPAAENYRTTAAAVRTTTKSAADKTYTAHIGAVSKDMETLADLSSAGKTASGAALNRDSKALVSYCQGKVVS</sequence>
<evidence type="ECO:0000256" key="2">
    <source>
        <dbReference type="SAM" id="SignalP"/>
    </source>
</evidence>
<dbReference type="RefSeq" id="WP_179483227.1">
    <property type="nucleotide sequence ID" value="NZ_JACCFW010000001.1"/>
</dbReference>
<evidence type="ECO:0008006" key="5">
    <source>
        <dbReference type="Google" id="ProtNLM"/>
    </source>
</evidence>
<dbReference type="Proteomes" id="UP000571817">
    <property type="component" value="Unassembled WGS sequence"/>
</dbReference>
<evidence type="ECO:0000256" key="1">
    <source>
        <dbReference type="SAM" id="MobiDB-lite"/>
    </source>
</evidence>
<dbReference type="AlphaFoldDB" id="A0A853DMB7"/>
<dbReference type="PROSITE" id="PS51257">
    <property type="entry name" value="PROKAR_LIPOPROTEIN"/>
    <property type="match status" value="1"/>
</dbReference>
<accession>A0A853DMB7</accession>
<evidence type="ECO:0000313" key="3">
    <source>
        <dbReference type="EMBL" id="NYJ76134.1"/>
    </source>
</evidence>
<comment type="caution">
    <text evidence="3">The sequence shown here is derived from an EMBL/GenBank/DDBJ whole genome shotgun (WGS) entry which is preliminary data.</text>
</comment>
<proteinExistence type="predicted"/>
<evidence type="ECO:0000313" key="4">
    <source>
        <dbReference type="Proteomes" id="UP000571817"/>
    </source>
</evidence>
<protein>
    <recommendedName>
        <fullName evidence="5">Lipoprotein</fullName>
    </recommendedName>
</protein>